<gene>
    <name evidence="2" type="ORF">KUTeg_024188</name>
</gene>
<keyword evidence="3" id="KW-1185">Reference proteome</keyword>
<keyword evidence="1" id="KW-0040">ANK repeat</keyword>
<dbReference type="SUPFAM" id="SSF48403">
    <property type="entry name" value="Ankyrin repeat"/>
    <property type="match status" value="1"/>
</dbReference>
<sequence>MCNLLYSISFQKRYLKNPDDPLIGINDKILVATGNTQADKLWYKDMTRKIIQFVNTPPEPITDKKMIDAKGFYDSMIETKGGIPSFSDQISEAQKIVTVNTDDVKAAQVAIEKKYHYNEEGSTIVSEKALRLGLGVNDGNELCFKEATDDTIRLDNKEINEMVLAAKMGNFDRVFSILENKPYIVNCIPEERAWSALHQAVYLGNFHSVVTLVEKYGADVSVCTKPDQAAAADPGTDALSLALKEGKRDIYNFLLMHTLIQLRVGKMQDISYFTLHKNKNVYPFYKYSLFKLTLASYIDLFMRSQSTLDLKKHIFHVVENVIDNVATSWKDARTKIHSTLYGIDRGRSEYLLSAASKEQFFERIIRLNTEHSLFHFVTPALIRQSHTPYKPLAADLAVGPFALMLSAVLLHWDRLKPYSGYTYRGVEINVKAFFLDAFTKMIFIFDDDDDDD</sequence>
<comment type="caution">
    <text evidence="2">The sequence shown here is derived from an EMBL/GenBank/DDBJ whole genome shotgun (WGS) entry which is preliminary data.</text>
</comment>
<protein>
    <submittedName>
        <fullName evidence="2">Uncharacterized protein</fullName>
    </submittedName>
</protein>
<dbReference type="PROSITE" id="PS50088">
    <property type="entry name" value="ANK_REPEAT"/>
    <property type="match status" value="1"/>
</dbReference>
<feature type="repeat" description="ANK" evidence="1">
    <location>
        <begin position="192"/>
        <end position="225"/>
    </location>
</feature>
<organism evidence="2 3">
    <name type="scientific">Tegillarca granosa</name>
    <name type="common">Malaysian cockle</name>
    <name type="synonym">Anadara granosa</name>
    <dbReference type="NCBI Taxonomy" id="220873"/>
    <lineage>
        <taxon>Eukaryota</taxon>
        <taxon>Metazoa</taxon>
        <taxon>Spiralia</taxon>
        <taxon>Lophotrochozoa</taxon>
        <taxon>Mollusca</taxon>
        <taxon>Bivalvia</taxon>
        <taxon>Autobranchia</taxon>
        <taxon>Pteriomorphia</taxon>
        <taxon>Arcoida</taxon>
        <taxon>Arcoidea</taxon>
        <taxon>Arcidae</taxon>
        <taxon>Tegillarca</taxon>
    </lineage>
</organism>
<evidence type="ECO:0000256" key="1">
    <source>
        <dbReference type="PROSITE-ProRule" id="PRU00023"/>
    </source>
</evidence>
<dbReference type="Gene3D" id="1.25.40.20">
    <property type="entry name" value="Ankyrin repeat-containing domain"/>
    <property type="match status" value="1"/>
</dbReference>
<dbReference type="InterPro" id="IPR002110">
    <property type="entry name" value="Ankyrin_rpt"/>
</dbReference>
<name>A0ABQ9E263_TEGGR</name>
<dbReference type="Proteomes" id="UP001217089">
    <property type="component" value="Unassembled WGS sequence"/>
</dbReference>
<evidence type="ECO:0000313" key="3">
    <source>
        <dbReference type="Proteomes" id="UP001217089"/>
    </source>
</evidence>
<dbReference type="EMBL" id="JARBDR010000923">
    <property type="protein sequence ID" value="KAJ8297657.1"/>
    <property type="molecule type" value="Genomic_DNA"/>
</dbReference>
<dbReference type="InterPro" id="IPR036770">
    <property type="entry name" value="Ankyrin_rpt-contain_sf"/>
</dbReference>
<accession>A0ABQ9E263</accession>
<proteinExistence type="predicted"/>
<reference evidence="2 3" key="1">
    <citation type="submission" date="2022-12" db="EMBL/GenBank/DDBJ databases">
        <title>Chromosome-level genome of Tegillarca granosa.</title>
        <authorList>
            <person name="Kim J."/>
        </authorList>
    </citation>
    <scope>NUCLEOTIDE SEQUENCE [LARGE SCALE GENOMIC DNA]</scope>
    <source>
        <strain evidence="2">Teg-2019</strain>
        <tissue evidence="2">Adductor muscle</tissue>
    </source>
</reference>
<evidence type="ECO:0000313" key="2">
    <source>
        <dbReference type="EMBL" id="KAJ8297657.1"/>
    </source>
</evidence>